<dbReference type="GO" id="GO:0005737">
    <property type="term" value="C:cytoplasm"/>
    <property type="evidence" value="ECO:0007669"/>
    <property type="project" value="UniProtKB-SubCell"/>
</dbReference>
<comment type="caution">
    <text evidence="3">Lacks conserved residue(s) required for the propagation of feature annotation.</text>
</comment>
<dbReference type="NCBIfam" id="TIGR00129">
    <property type="entry name" value="fdhD_narQ"/>
    <property type="match status" value="1"/>
</dbReference>
<organism evidence="4 5">
    <name type="scientific">Roseibacillus persicicus</name>
    <dbReference type="NCBI Taxonomy" id="454148"/>
    <lineage>
        <taxon>Bacteria</taxon>
        <taxon>Pseudomonadati</taxon>
        <taxon>Verrucomicrobiota</taxon>
        <taxon>Verrucomicrobiia</taxon>
        <taxon>Verrucomicrobiales</taxon>
        <taxon>Verrucomicrobiaceae</taxon>
        <taxon>Roseibacillus</taxon>
    </lineage>
</organism>
<dbReference type="SUPFAM" id="SSF53927">
    <property type="entry name" value="Cytidine deaminase-like"/>
    <property type="match status" value="1"/>
</dbReference>
<sequence>MQAYADSCHFMNFTITRYSPDGHAELSDQVADEEPLQITVDGFPVAVVMRTPGDDLDLVRGFLLTEGFISSLRDVSRIDEEQKKNHALVFLADGVEFDRAKLSRNLFSASSCGICGKASIDSIRQQHPPVGDGFMILAETLLTFPDQLRQAQTAFRRTGGIHAAALFNASGELLVLREDVGRHNAIDKAVGWAAGKGIDCSEVVLQVSGRVSFEVMQKALAASIPIVSAISAPSSLAVEFARESNQGLVGFLRPPSFNVYSGAGRIQV</sequence>
<reference evidence="4" key="2">
    <citation type="submission" date="2020-09" db="EMBL/GenBank/DDBJ databases">
        <authorList>
            <person name="Sun Q."/>
            <person name="Kim S."/>
        </authorList>
    </citation>
    <scope>NUCLEOTIDE SEQUENCE</scope>
    <source>
        <strain evidence="4">KCTC 12988</strain>
    </source>
</reference>
<dbReference type="PANTHER" id="PTHR30592">
    <property type="entry name" value="FORMATE DEHYDROGENASE"/>
    <property type="match status" value="1"/>
</dbReference>
<protein>
    <recommendedName>
        <fullName evidence="3">Sulfur carrier protein FdhD</fullName>
    </recommendedName>
</protein>
<comment type="subcellular location">
    <subcellularLocation>
        <location evidence="3">Cytoplasm</location>
    </subcellularLocation>
</comment>
<evidence type="ECO:0000256" key="3">
    <source>
        <dbReference type="HAMAP-Rule" id="MF_00187"/>
    </source>
</evidence>
<dbReference type="Gene3D" id="3.40.140.10">
    <property type="entry name" value="Cytidine Deaminase, domain 2"/>
    <property type="match status" value="1"/>
</dbReference>
<keyword evidence="1 3" id="KW-0963">Cytoplasm</keyword>
<dbReference type="Proteomes" id="UP000644507">
    <property type="component" value="Unassembled WGS sequence"/>
</dbReference>
<name>A0A918TFM4_9BACT</name>
<dbReference type="EMBL" id="BMXI01000002">
    <property type="protein sequence ID" value="GHC42992.1"/>
    <property type="molecule type" value="Genomic_DNA"/>
</dbReference>
<proteinExistence type="inferred from homology"/>
<dbReference type="GO" id="GO:0016783">
    <property type="term" value="F:sulfurtransferase activity"/>
    <property type="evidence" value="ECO:0007669"/>
    <property type="project" value="InterPro"/>
</dbReference>
<dbReference type="Gene3D" id="3.10.20.10">
    <property type="match status" value="1"/>
</dbReference>
<accession>A0A918TFM4</accession>
<comment type="caution">
    <text evidence="4">The sequence shown here is derived from an EMBL/GenBank/DDBJ whole genome shotgun (WGS) entry which is preliminary data.</text>
</comment>
<evidence type="ECO:0000313" key="4">
    <source>
        <dbReference type="EMBL" id="GHC42992.1"/>
    </source>
</evidence>
<evidence type="ECO:0000256" key="2">
    <source>
        <dbReference type="ARBA" id="ARBA00023150"/>
    </source>
</evidence>
<dbReference type="GO" id="GO:0006777">
    <property type="term" value="P:Mo-molybdopterin cofactor biosynthetic process"/>
    <property type="evidence" value="ECO:0007669"/>
    <property type="project" value="UniProtKB-UniRule"/>
</dbReference>
<feature type="active site" description="Cysteine persulfide intermediate" evidence="3">
    <location>
        <position position="112"/>
    </location>
</feature>
<dbReference type="InterPro" id="IPR016193">
    <property type="entry name" value="Cytidine_deaminase-like"/>
</dbReference>
<dbReference type="Pfam" id="PF02634">
    <property type="entry name" value="FdhD-NarQ"/>
    <property type="match status" value="1"/>
</dbReference>
<dbReference type="HAMAP" id="MF_00187">
    <property type="entry name" value="FdhD"/>
    <property type="match status" value="1"/>
</dbReference>
<dbReference type="PIRSF" id="PIRSF015626">
    <property type="entry name" value="FdhD"/>
    <property type="match status" value="1"/>
</dbReference>
<reference evidence="4" key="1">
    <citation type="journal article" date="2014" name="Int. J. Syst. Evol. Microbiol.">
        <title>Complete genome sequence of Corynebacterium casei LMG S-19264T (=DSM 44701T), isolated from a smear-ripened cheese.</title>
        <authorList>
            <consortium name="US DOE Joint Genome Institute (JGI-PGF)"/>
            <person name="Walter F."/>
            <person name="Albersmeier A."/>
            <person name="Kalinowski J."/>
            <person name="Ruckert C."/>
        </authorList>
    </citation>
    <scope>NUCLEOTIDE SEQUENCE</scope>
    <source>
        <strain evidence="4">KCTC 12988</strain>
    </source>
</reference>
<evidence type="ECO:0000256" key="1">
    <source>
        <dbReference type="ARBA" id="ARBA00022490"/>
    </source>
</evidence>
<dbReference type="InterPro" id="IPR003786">
    <property type="entry name" value="FdhD"/>
</dbReference>
<dbReference type="AlphaFoldDB" id="A0A918TFM4"/>
<gene>
    <name evidence="3 4" type="primary">fdhD</name>
    <name evidence="4" type="ORF">GCM10007100_05010</name>
</gene>
<comment type="function">
    <text evidence="3">Required for formate dehydrogenase (FDH) activity. Acts as a sulfur carrier protein that transfers sulfur from IscS to the molybdenum cofactor prior to its insertion into FDH.</text>
</comment>
<dbReference type="GO" id="GO:0097163">
    <property type="term" value="F:sulfur carrier activity"/>
    <property type="evidence" value="ECO:0007669"/>
    <property type="project" value="UniProtKB-UniRule"/>
</dbReference>
<comment type="similarity">
    <text evidence="3">Belongs to the FdhD family.</text>
</comment>
<keyword evidence="5" id="KW-1185">Reference proteome</keyword>
<dbReference type="PANTHER" id="PTHR30592:SF1">
    <property type="entry name" value="SULFUR CARRIER PROTEIN FDHD"/>
    <property type="match status" value="1"/>
</dbReference>
<keyword evidence="2 3" id="KW-0501">Molybdenum cofactor biosynthesis</keyword>
<evidence type="ECO:0000313" key="5">
    <source>
        <dbReference type="Proteomes" id="UP000644507"/>
    </source>
</evidence>
<dbReference type="NCBIfam" id="NF001943">
    <property type="entry name" value="PRK00724.1-2"/>
    <property type="match status" value="1"/>
</dbReference>